<evidence type="ECO:0000313" key="4">
    <source>
        <dbReference type="Proteomes" id="UP000319897"/>
    </source>
</evidence>
<dbReference type="RefSeq" id="WP_140929010.1">
    <property type="nucleotide sequence ID" value="NZ_VFSU01000030.1"/>
</dbReference>
<dbReference type="PANTHER" id="PTHR19328">
    <property type="entry name" value="HEDGEHOG-INTERACTING PROTEIN"/>
    <property type="match status" value="1"/>
</dbReference>
<dbReference type="PROSITE" id="PS51257">
    <property type="entry name" value="PROKAR_LIPOPROTEIN"/>
    <property type="match status" value="1"/>
</dbReference>
<feature type="signal peptide" evidence="1">
    <location>
        <begin position="1"/>
        <end position="19"/>
    </location>
</feature>
<gene>
    <name evidence="3" type="ORF">FJQ54_13885</name>
</gene>
<name>A0A501XGZ3_9SPHN</name>
<sequence length="392" mass="40876">MRKLAVAALAGIAGACAQAQPAEQAKAAPPVVAFEVAAEPGVAQAVWATGLSHPWGIAWLPDGRALVTERGGALRIVGKDGKVGAPVQGVPAVAAVGQGGLLDVAVHPDFARNSYVYLTHSVGDPKANQTALSRGRLKGNALEDVTELFRNPQAKTGGAHFGSRLLWLPDGSLLMSVGDGGNTNIQLDGQPIRINAQNPKAYFGKVLRLTADGQPAPGNPGADAAKGWDARVWTMGHRNVQGLALDAKTGAVWATEHGARGGDELNRLTPGGNFGWPLVTYSMEYSGQPITEDRSRPGFQDPVSVWIPSIAASGLAVYRGSRLKSLDGALLAGGLMSQDVRVIRTGADGRPAGETRIQIGARVRDVAVGPDGLIYVLTDEDEGRIIRLSPAR</sequence>
<dbReference type="Proteomes" id="UP000319897">
    <property type="component" value="Unassembled WGS sequence"/>
</dbReference>
<dbReference type="EMBL" id="VFSU01000030">
    <property type="protein sequence ID" value="TPE59563.1"/>
    <property type="molecule type" value="Genomic_DNA"/>
</dbReference>
<dbReference type="Pfam" id="PF07995">
    <property type="entry name" value="GSDH"/>
    <property type="match status" value="1"/>
</dbReference>
<dbReference type="InterPro" id="IPR011041">
    <property type="entry name" value="Quinoprot_gluc/sorb_DH_b-prop"/>
</dbReference>
<dbReference type="InterPro" id="IPR012938">
    <property type="entry name" value="Glc/Sorbosone_DH"/>
</dbReference>
<dbReference type="SUPFAM" id="SSF50952">
    <property type="entry name" value="Soluble quinoprotein glucose dehydrogenase"/>
    <property type="match status" value="1"/>
</dbReference>
<evidence type="ECO:0000256" key="1">
    <source>
        <dbReference type="SAM" id="SignalP"/>
    </source>
</evidence>
<dbReference type="AlphaFoldDB" id="A0A501XGZ3"/>
<comment type="caution">
    <text evidence="3">The sequence shown here is derived from an EMBL/GenBank/DDBJ whole genome shotgun (WGS) entry which is preliminary data.</text>
</comment>
<dbReference type="PANTHER" id="PTHR19328:SF75">
    <property type="entry name" value="ALDOSE SUGAR DEHYDROGENASE YLII"/>
    <property type="match status" value="1"/>
</dbReference>
<reference evidence="3 4" key="1">
    <citation type="submission" date="2019-06" db="EMBL/GenBank/DDBJ databases">
        <authorList>
            <person name="Lee I."/>
            <person name="Jang G.I."/>
            <person name="Hwang C.Y."/>
        </authorList>
    </citation>
    <scope>NUCLEOTIDE SEQUENCE [LARGE SCALE GENOMIC DNA]</scope>
    <source>
        <strain evidence="3 4">PAMC 28131</strain>
    </source>
</reference>
<dbReference type="Gene3D" id="2.120.10.30">
    <property type="entry name" value="TolB, C-terminal domain"/>
    <property type="match status" value="1"/>
</dbReference>
<dbReference type="InterPro" id="IPR011042">
    <property type="entry name" value="6-blade_b-propeller_TolB-like"/>
</dbReference>
<keyword evidence="1" id="KW-0732">Signal</keyword>
<keyword evidence="4" id="KW-1185">Reference proteome</keyword>
<evidence type="ECO:0000313" key="3">
    <source>
        <dbReference type="EMBL" id="TPE59563.1"/>
    </source>
</evidence>
<evidence type="ECO:0000259" key="2">
    <source>
        <dbReference type="Pfam" id="PF07995"/>
    </source>
</evidence>
<dbReference type="OrthoDB" id="9770043at2"/>
<feature type="chain" id="PRO_5021201356" evidence="1">
    <location>
        <begin position="20"/>
        <end position="392"/>
    </location>
</feature>
<protein>
    <submittedName>
        <fullName evidence="3">PQQ-dependent sugar dehydrogenase</fullName>
    </submittedName>
</protein>
<organism evidence="3 4">
    <name type="scientific">Sandaracinobacter neustonicus</name>
    <dbReference type="NCBI Taxonomy" id="1715348"/>
    <lineage>
        <taxon>Bacteria</taxon>
        <taxon>Pseudomonadati</taxon>
        <taxon>Pseudomonadota</taxon>
        <taxon>Alphaproteobacteria</taxon>
        <taxon>Sphingomonadales</taxon>
        <taxon>Sphingosinicellaceae</taxon>
        <taxon>Sandaracinobacter</taxon>
    </lineage>
</organism>
<feature type="domain" description="Glucose/Sorbosone dehydrogenase" evidence="2">
    <location>
        <begin position="51"/>
        <end position="387"/>
    </location>
</feature>
<proteinExistence type="predicted"/>
<accession>A0A501XGZ3</accession>